<feature type="domain" description="Glycosyl transferase family 1" evidence="1">
    <location>
        <begin position="235"/>
        <end position="373"/>
    </location>
</feature>
<evidence type="ECO:0000313" key="2">
    <source>
        <dbReference type="EMBL" id="SCQ22425.1"/>
    </source>
</evidence>
<dbReference type="EMBL" id="FMMM01000060">
    <property type="protein sequence ID" value="SCQ22425.1"/>
    <property type="molecule type" value="Genomic_DNA"/>
</dbReference>
<keyword evidence="2" id="KW-0328">Glycosyltransferase</keyword>
<dbReference type="PANTHER" id="PTHR12526">
    <property type="entry name" value="GLYCOSYLTRANSFERASE"/>
    <property type="match status" value="1"/>
</dbReference>
<dbReference type="Proteomes" id="UP000182057">
    <property type="component" value="Unassembled WGS sequence"/>
</dbReference>
<dbReference type="OrthoDB" id="9801609at2"/>
<name>A0A1D3UQS0_TANFO</name>
<gene>
    <name evidence="2" type="ORF">TFUB20_01713</name>
</gene>
<protein>
    <submittedName>
        <fullName evidence="2">UDP-D-galactose:(Glucosyl)lipopolysaccharide-1, 6-D-galactosyltransferase</fullName>
    </submittedName>
</protein>
<accession>A0A1D3UQS0</accession>
<dbReference type="InterPro" id="IPR001296">
    <property type="entry name" value="Glyco_trans_1"/>
</dbReference>
<evidence type="ECO:0000259" key="1">
    <source>
        <dbReference type="Pfam" id="PF00534"/>
    </source>
</evidence>
<dbReference type="Pfam" id="PF00534">
    <property type="entry name" value="Glycos_transf_1"/>
    <property type="match status" value="1"/>
</dbReference>
<dbReference type="Gene3D" id="3.40.50.2000">
    <property type="entry name" value="Glycogen Phosphorylase B"/>
    <property type="match status" value="2"/>
</dbReference>
<dbReference type="SUPFAM" id="SSF53756">
    <property type="entry name" value="UDP-Glycosyltransferase/glycogen phosphorylase"/>
    <property type="match status" value="1"/>
</dbReference>
<sequence length="420" mass="48687">MKHILVLAYAISPIRGSEYSVAWNYITHMSQYHQLTVLYGTSGDHLGDTGELETYMQKNPLPNTRFVFVKAKKSTNWINYFNKKGILVYTFYLAYKQWHKSVYKKAEEILKEEQIDLIHYISPIGYREPGYLWKIKLPYIWGPIGGTNDIPFRLWGSVSSISGKVKLLCRTLANQIQLHLSPRIKKALRRCDVLLTATMANQQKIEKIHHVESYWLPENGIVGEIHHANPDKFDRSKLHIIWIGRIDANKALILLLKALVRLPPDSPVMVHIIGDGCLKNKMEKFASKKKIQHFLQWHGQINREKVFDLFNISHLHIITSLSEGNPTTIWEAMSYGVPTMSLDHCGMHDVICNKCGIRIPTDSSKQIVSDISRHIMFFMEHPEQLKTLAEGVNRCAQNFRWDKRIQIFNKLYDDMMLTCE</sequence>
<evidence type="ECO:0000313" key="3">
    <source>
        <dbReference type="Proteomes" id="UP000182057"/>
    </source>
</evidence>
<keyword evidence="2" id="KW-0808">Transferase</keyword>
<dbReference type="AlphaFoldDB" id="A0A1D3UQS0"/>
<reference evidence="2 3" key="1">
    <citation type="submission" date="2016-09" db="EMBL/GenBank/DDBJ databases">
        <authorList>
            <person name="Capua I."/>
            <person name="De Benedictis P."/>
            <person name="Joannis T."/>
            <person name="Lombin L.H."/>
            <person name="Cattoli G."/>
        </authorList>
    </citation>
    <scope>NUCLEOTIDE SEQUENCE [LARGE SCALE GENOMIC DNA]</scope>
    <source>
        <strain evidence="2 3">UB20</strain>
    </source>
</reference>
<dbReference type="PANTHER" id="PTHR12526:SF630">
    <property type="entry name" value="GLYCOSYLTRANSFERASE"/>
    <property type="match status" value="1"/>
</dbReference>
<dbReference type="RefSeq" id="WP_074449948.1">
    <property type="nucleotide sequence ID" value="NZ_FMMM01000060.1"/>
</dbReference>
<proteinExistence type="predicted"/>
<dbReference type="GO" id="GO:0016757">
    <property type="term" value="F:glycosyltransferase activity"/>
    <property type="evidence" value="ECO:0007669"/>
    <property type="project" value="UniProtKB-KW"/>
</dbReference>
<organism evidence="2 3">
    <name type="scientific">Tannerella forsythia</name>
    <name type="common">Bacteroides forsythus</name>
    <dbReference type="NCBI Taxonomy" id="28112"/>
    <lineage>
        <taxon>Bacteria</taxon>
        <taxon>Pseudomonadati</taxon>
        <taxon>Bacteroidota</taxon>
        <taxon>Bacteroidia</taxon>
        <taxon>Bacteroidales</taxon>
        <taxon>Tannerellaceae</taxon>
        <taxon>Tannerella</taxon>
    </lineage>
</organism>